<dbReference type="Proteomes" id="UP001280121">
    <property type="component" value="Unassembled WGS sequence"/>
</dbReference>
<dbReference type="AlphaFoldDB" id="A0AAD9U8P7"/>
<gene>
    <name evidence="2" type="ORF">Ddye_017416</name>
</gene>
<reference evidence="2" key="1">
    <citation type="journal article" date="2023" name="Plant J.">
        <title>Genome sequences and population genomics provide insights into the demographic history, inbreeding, and mutation load of two 'living fossil' tree species of Dipteronia.</title>
        <authorList>
            <person name="Feng Y."/>
            <person name="Comes H.P."/>
            <person name="Chen J."/>
            <person name="Zhu S."/>
            <person name="Lu R."/>
            <person name="Zhang X."/>
            <person name="Li P."/>
            <person name="Qiu J."/>
            <person name="Olsen K.M."/>
            <person name="Qiu Y."/>
        </authorList>
    </citation>
    <scope>NUCLEOTIDE SEQUENCE</scope>
    <source>
        <strain evidence="2">KIB01</strain>
    </source>
</reference>
<dbReference type="PANTHER" id="PTHR45749:SF37">
    <property type="entry name" value="OS05G0311600 PROTEIN"/>
    <property type="match status" value="1"/>
</dbReference>
<feature type="domain" description="DUF4371" evidence="1">
    <location>
        <begin position="71"/>
        <end position="167"/>
    </location>
</feature>
<comment type="caution">
    <text evidence="2">The sequence shown here is derived from an EMBL/GenBank/DDBJ whole genome shotgun (WGS) entry which is preliminary data.</text>
</comment>
<organism evidence="2 3">
    <name type="scientific">Dipteronia dyeriana</name>
    <dbReference type="NCBI Taxonomy" id="168575"/>
    <lineage>
        <taxon>Eukaryota</taxon>
        <taxon>Viridiplantae</taxon>
        <taxon>Streptophyta</taxon>
        <taxon>Embryophyta</taxon>
        <taxon>Tracheophyta</taxon>
        <taxon>Spermatophyta</taxon>
        <taxon>Magnoliopsida</taxon>
        <taxon>eudicotyledons</taxon>
        <taxon>Gunneridae</taxon>
        <taxon>Pentapetalae</taxon>
        <taxon>rosids</taxon>
        <taxon>malvids</taxon>
        <taxon>Sapindales</taxon>
        <taxon>Sapindaceae</taxon>
        <taxon>Hippocastanoideae</taxon>
        <taxon>Acereae</taxon>
        <taxon>Dipteronia</taxon>
    </lineage>
</organism>
<proteinExistence type="predicted"/>
<evidence type="ECO:0000313" key="3">
    <source>
        <dbReference type="Proteomes" id="UP001280121"/>
    </source>
</evidence>
<evidence type="ECO:0000259" key="1">
    <source>
        <dbReference type="Pfam" id="PF14291"/>
    </source>
</evidence>
<evidence type="ECO:0000313" key="2">
    <source>
        <dbReference type="EMBL" id="KAK2649927.1"/>
    </source>
</evidence>
<dbReference type="Pfam" id="PF14291">
    <property type="entry name" value="DUF4371"/>
    <property type="match status" value="1"/>
</dbReference>
<dbReference type="EMBL" id="JANJYI010000005">
    <property type="protein sequence ID" value="KAK2649927.1"/>
    <property type="molecule type" value="Genomic_DNA"/>
</dbReference>
<name>A0AAD9U8P7_9ROSI</name>
<dbReference type="PANTHER" id="PTHR45749">
    <property type="match status" value="1"/>
</dbReference>
<protein>
    <recommendedName>
        <fullName evidence="1">DUF4371 domain-containing protein</fullName>
    </recommendedName>
</protein>
<keyword evidence="3" id="KW-1185">Reference proteome</keyword>
<sequence>MAQKMRNLWIIDGFFKRIKTSEADSSSSKSNINIIASKNQSTKSPTKDVNQDNKSLVRNPGYVDKYGIISSMNVMKFIELILKMIGLKQREDGELVLDKAFKNACYTSPDIQKEILQVFTTRVNNEIRKVIGDVKFCIIVDEAYDESKNEQMAIVLRFVDQDGILRE</sequence>
<dbReference type="InterPro" id="IPR025398">
    <property type="entry name" value="DUF4371"/>
</dbReference>
<accession>A0AAD9U8P7</accession>